<dbReference type="InterPro" id="IPR039425">
    <property type="entry name" value="RNA_pol_sigma-70-like"/>
</dbReference>
<name>A0A1M5WH00_9CLOT</name>
<dbReference type="EMBL" id="FQXM01000017">
    <property type="protein sequence ID" value="SHH86755.1"/>
    <property type="molecule type" value="Genomic_DNA"/>
</dbReference>
<keyword evidence="8" id="KW-1185">Reference proteome</keyword>
<dbReference type="InterPro" id="IPR013324">
    <property type="entry name" value="RNA_pol_sigma_r3/r4-like"/>
</dbReference>
<dbReference type="SUPFAM" id="SSF88659">
    <property type="entry name" value="Sigma3 and sigma4 domains of RNA polymerase sigma factors"/>
    <property type="match status" value="1"/>
</dbReference>
<evidence type="ECO:0000256" key="1">
    <source>
        <dbReference type="ARBA" id="ARBA00010641"/>
    </source>
</evidence>
<dbReference type="Pfam" id="PF04542">
    <property type="entry name" value="Sigma70_r2"/>
    <property type="match status" value="1"/>
</dbReference>
<dbReference type="GO" id="GO:0006352">
    <property type="term" value="P:DNA-templated transcription initiation"/>
    <property type="evidence" value="ECO:0007669"/>
    <property type="project" value="InterPro"/>
</dbReference>
<dbReference type="GO" id="GO:0016987">
    <property type="term" value="F:sigma factor activity"/>
    <property type="evidence" value="ECO:0007669"/>
    <property type="project" value="UniProtKB-KW"/>
</dbReference>
<dbReference type="SUPFAM" id="SSF88946">
    <property type="entry name" value="Sigma2 domain of RNA polymerase sigma factors"/>
    <property type="match status" value="1"/>
</dbReference>
<dbReference type="InterPro" id="IPR014284">
    <property type="entry name" value="RNA_pol_sigma-70_dom"/>
</dbReference>
<dbReference type="InterPro" id="IPR013325">
    <property type="entry name" value="RNA_pol_sigma_r2"/>
</dbReference>
<dbReference type="Pfam" id="PF08281">
    <property type="entry name" value="Sigma70_r4_2"/>
    <property type="match status" value="1"/>
</dbReference>
<dbReference type="InterPro" id="IPR036388">
    <property type="entry name" value="WH-like_DNA-bd_sf"/>
</dbReference>
<dbReference type="RefSeq" id="WP_159434092.1">
    <property type="nucleotide sequence ID" value="NZ_FQXM01000017.1"/>
</dbReference>
<dbReference type="PANTHER" id="PTHR43133:SF60">
    <property type="entry name" value="RNA POLYMERASE SIGMA FACTOR SIGV"/>
    <property type="match status" value="1"/>
</dbReference>
<dbReference type="InterPro" id="IPR013249">
    <property type="entry name" value="RNA_pol_sigma70_r4_t2"/>
</dbReference>
<keyword evidence="2" id="KW-0805">Transcription regulation</keyword>
<dbReference type="OrthoDB" id="9795666at2"/>
<keyword evidence="4" id="KW-0804">Transcription</keyword>
<accession>A0A1M5WH00</accession>
<dbReference type="CDD" id="cd06171">
    <property type="entry name" value="Sigma70_r4"/>
    <property type="match status" value="1"/>
</dbReference>
<keyword evidence="3" id="KW-0731">Sigma factor</keyword>
<evidence type="ECO:0000256" key="2">
    <source>
        <dbReference type="ARBA" id="ARBA00023015"/>
    </source>
</evidence>
<evidence type="ECO:0000256" key="4">
    <source>
        <dbReference type="ARBA" id="ARBA00023163"/>
    </source>
</evidence>
<feature type="domain" description="RNA polymerase sigma-70 region 2" evidence="5">
    <location>
        <begin position="23"/>
        <end position="86"/>
    </location>
</feature>
<feature type="domain" description="RNA polymerase sigma factor 70 region 4 type 2" evidence="6">
    <location>
        <begin position="122"/>
        <end position="174"/>
    </location>
</feature>
<evidence type="ECO:0000313" key="8">
    <source>
        <dbReference type="Proteomes" id="UP000184447"/>
    </source>
</evidence>
<dbReference type="Proteomes" id="UP000184447">
    <property type="component" value="Unassembled WGS sequence"/>
</dbReference>
<evidence type="ECO:0000256" key="3">
    <source>
        <dbReference type="ARBA" id="ARBA00023082"/>
    </source>
</evidence>
<dbReference type="Gene3D" id="1.10.10.10">
    <property type="entry name" value="Winged helix-like DNA-binding domain superfamily/Winged helix DNA-binding domain"/>
    <property type="match status" value="1"/>
</dbReference>
<protein>
    <submittedName>
        <fullName evidence="7">RNA polymerase sigma factor, sigma-70 family</fullName>
    </submittedName>
</protein>
<dbReference type="Gene3D" id="1.10.1740.10">
    <property type="match status" value="1"/>
</dbReference>
<evidence type="ECO:0000259" key="6">
    <source>
        <dbReference type="Pfam" id="PF08281"/>
    </source>
</evidence>
<evidence type="ECO:0000313" key="7">
    <source>
        <dbReference type="EMBL" id="SHH86755.1"/>
    </source>
</evidence>
<evidence type="ECO:0000259" key="5">
    <source>
        <dbReference type="Pfam" id="PF04542"/>
    </source>
</evidence>
<dbReference type="InterPro" id="IPR007627">
    <property type="entry name" value="RNA_pol_sigma70_r2"/>
</dbReference>
<dbReference type="GO" id="GO:0003677">
    <property type="term" value="F:DNA binding"/>
    <property type="evidence" value="ECO:0007669"/>
    <property type="project" value="InterPro"/>
</dbReference>
<dbReference type="AlphaFoldDB" id="A0A1M5WH00"/>
<organism evidence="7 8">
    <name type="scientific">Clostridium grantii DSM 8605</name>
    <dbReference type="NCBI Taxonomy" id="1121316"/>
    <lineage>
        <taxon>Bacteria</taxon>
        <taxon>Bacillati</taxon>
        <taxon>Bacillota</taxon>
        <taxon>Clostridia</taxon>
        <taxon>Eubacteriales</taxon>
        <taxon>Clostridiaceae</taxon>
        <taxon>Clostridium</taxon>
    </lineage>
</organism>
<dbReference type="PANTHER" id="PTHR43133">
    <property type="entry name" value="RNA POLYMERASE ECF-TYPE SIGMA FACTO"/>
    <property type="match status" value="1"/>
</dbReference>
<reference evidence="7 8" key="1">
    <citation type="submission" date="2016-11" db="EMBL/GenBank/DDBJ databases">
        <authorList>
            <person name="Jaros S."/>
            <person name="Januszkiewicz K."/>
            <person name="Wedrychowicz H."/>
        </authorList>
    </citation>
    <scope>NUCLEOTIDE SEQUENCE [LARGE SCALE GENOMIC DNA]</scope>
    <source>
        <strain evidence="7 8">DSM 8605</strain>
    </source>
</reference>
<dbReference type="NCBIfam" id="TIGR02937">
    <property type="entry name" value="sigma70-ECF"/>
    <property type="match status" value="1"/>
</dbReference>
<sequence length="184" mass="21430">MQSVDDIIIKKAAKGDKEAFRIIVEHYKNLVFAACYKIVKDPHEAENLTQETFLKIYKSISQYRYEGFNTWVMRIAVNKAIDSKRKMIKIKEREINNVEVINFIKDPKLSVQDQLIKKEEAQQLIACCNELPDKYSKIINLYYIKNKSCQEIALEESINVKTVQTRLSRGRKLLKDALEGVISK</sequence>
<comment type="similarity">
    <text evidence="1">Belongs to the sigma-70 factor family. ECF subfamily.</text>
</comment>
<proteinExistence type="inferred from homology"/>
<gene>
    <name evidence="7" type="ORF">SAMN02745207_02902</name>
</gene>
<dbReference type="STRING" id="1121316.SAMN02745207_02902"/>